<feature type="binding site" evidence="12">
    <location>
        <position position="288"/>
    </location>
    <ligand>
        <name>K(+)</name>
        <dbReference type="ChEBI" id="CHEBI:29103"/>
    </ligand>
</feature>
<feature type="domain" description="Carbohydrate kinase PfkB" evidence="13">
    <location>
        <begin position="1"/>
        <end position="291"/>
    </location>
</feature>
<comment type="cofactor">
    <cofactor evidence="12">
        <name>Mg(2+)</name>
        <dbReference type="ChEBI" id="CHEBI:18420"/>
    </cofactor>
    <text evidence="12">Requires a divalent cation, most likely magnesium in vivo, as an electrophilic catalyst to aid phosphoryl group transfer. It is the chelate of the metal and the nucleotide that is the actual substrate.</text>
</comment>
<organism evidence="14 15">
    <name type="scientific">Fusobacterium hominis</name>
    <dbReference type="NCBI Taxonomy" id="2764326"/>
    <lineage>
        <taxon>Bacteria</taxon>
        <taxon>Fusobacteriati</taxon>
        <taxon>Fusobacteriota</taxon>
        <taxon>Fusobacteriia</taxon>
        <taxon>Fusobacteriales</taxon>
        <taxon>Fusobacteriaceae</taxon>
        <taxon>Fusobacterium</taxon>
    </lineage>
</organism>
<name>A0A7G9GVW1_9FUSO</name>
<comment type="similarity">
    <text evidence="12">Belongs to the carbohydrate kinase PfkB family. Ribokinase subfamily.</text>
</comment>
<dbReference type="SUPFAM" id="SSF53613">
    <property type="entry name" value="Ribokinase-like"/>
    <property type="match status" value="1"/>
</dbReference>
<comment type="subcellular location">
    <subcellularLocation>
        <location evidence="12">Cytoplasm</location>
    </subcellularLocation>
</comment>
<dbReference type="InterPro" id="IPR002139">
    <property type="entry name" value="Ribo/fructo_kinase"/>
</dbReference>
<evidence type="ECO:0000256" key="10">
    <source>
        <dbReference type="ARBA" id="ARBA00022958"/>
    </source>
</evidence>
<dbReference type="InterPro" id="IPR029056">
    <property type="entry name" value="Ribokinase-like"/>
</dbReference>
<dbReference type="Pfam" id="PF00294">
    <property type="entry name" value="PfkB"/>
    <property type="match status" value="1"/>
</dbReference>
<dbReference type="InterPro" id="IPR002173">
    <property type="entry name" value="Carboh/pur_kinase_PfkB_CS"/>
</dbReference>
<reference evidence="14 15" key="1">
    <citation type="submission" date="2020-08" db="EMBL/GenBank/DDBJ databases">
        <authorList>
            <person name="Liu C."/>
            <person name="Sun Q."/>
        </authorList>
    </citation>
    <scope>NUCLEOTIDE SEQUENCE [LARGE SCALE GENOMIC DNA]</scope>
    <source>
        <strain evidence="14 15">NSJ-57</strain>
    </source>
</reference>
<sequence>MKKIVVIGSINMDLVTICDRAPNGGETLLGTEFFQIPGGKGANQAVTIGKLGSRVVILGKVGDDLFGKELLSSMDKNGVDIQFIEKAPVSTGIAKIVVEKNGQNRILVVPGANSYVDIEYIDNHLDVIKDCDVVIGQLEIPISTVEYAFKKAKEYGKITILNPAPAIKLSEELIKNSDYIIPNESELEVITGMKIESFDGIIEAAKKVIKMGVKGLIVTLGEKGSLYLGNDKFTKHSAYKVKAIDTTAAGDSFIGGFVTRLDLGVDKAIEFATKVSAISVTKRGAQTSIPTMKEVENFVGEKIK</sequence>
<dbReference type="HAMAP" id="MF_01987">
    <property type="entry name" value="Ribokinase"/>
    <property type="match status" value="1"/>
</dbReference>
<keyword evidence="8 12" id="KW-0067">ATP-binding</keyword>
<dbReference type="Gene3D" id="3.40.1190.20">
    <property type="match status" value="1"/>
</dbReference>
<dbReference type="PRINTS" id="PR00990">
    <property type="entry name" value="RIBOKINASE"/>
</dbReference>
<dbReference type="AlphaFoldDB" id="A0A7G9GVW1"/>
<comment type="activity regulation">
    <text evidence="12">Activated by a monovalent cation that binds near, but not in, the active site. The most likely occupant of the site in vivo is potassium. Ion binding induces a conformational change that may alter substrate affinity.</text>
</comment>
<dbReference type="EC" id="2.7.1.15" evidence="2 12"/>
<evidence type="ECO:0000256" key="6">
    <source>
        <dbReference type="ARBA" id="ARBA00022741"/>
    </source>
</evidence>
<feature type="binding site" evidence="12">
    <location>
        <position position="251"/>
    </location>
    <ligand>
        <name>substrate</name>
    </ligand>
</feature>
<dbReference type="PANTHER" id="PTHR10584:SF166">
    <property type="entry name" value="RIBOKINASE"/>
    <property type="match status" value="1"/>
</dbReference>
<dbReference type="PROSITE" id="PS00583">
    <property type="entry name" value="PFKB_KINASES_1"/>
    <property type="match status" value="1"/>
</dbReference>
<feature type="binding site" evidence="12">
    <location>
        <position position="279"/>
    </location>
    <ligand>
        <name>K(+)</name>
        <dbReference type="ChEBI" id="CHEBI:29103"/>
    </ligand>
</feature>
<comment type="function">
    <text evidence="12">Catalyzes the phosphorylation of ribose at O-5 in a reaction requiring ATP and magnesium. The resulting D-ribose-5-phosphate can then be used either for sythesis of nucleotides, histidine, and tryptophan, or as a component of the pentose phosphate pathway.</text>
</comment>
<dbReference type="UniPathway" id="UPA00916">
    <property type="reaction ID" value="UER00889"/>
</dbReference>
<protein>
    <recommendedName>
        <fullName evidence="3 12">Ribokinase</fullName>
        <shortName evidence="12">RK</shortName>
        <ecNumber evidence="2 12">2.7.1.15</ecNumber>
    </recommendedName>
</protein>
<evidence type="ECO:0000259" key="13">
    <source>
        <dbReference type="Pfam" id="PF00294"/>
    </source>
</evidence>
<evidence type="ECO:0000256" key="1">
    <source>
        <dbReference type="ARBA" id="ARBA00005380"/>
    </source>
</evidence>
<feature type="binding site" evidence="12">
    <location>
        <position position="284"/>
    </location>
    <ligand>
        <name>K(+)</name>
        <dbReference type="ChEBI" id="CHEBI:29103"/>
    </ligand>
</feature>
<keyword evidence="6 12" id="KW-0547">Nucleotide-binding</keyword>
<keyword evidence="9 12" id="KW-0460">Magnesium</keyword>
<feature type="binding site" evidence="12">
    <location>
        <begin position="219"/>
        <end position="224"/>
    </location>
    <ligand>
        <name>ATP</name>
        <dbReference type="ChEBI" id="CHEBI:30616"/>
    </ligand>
</feature>
<evidence type="ECO:0000313" key="15">
    <source>
        <dbReference type="Proteomes" id="UP000515913"/>
    </source>
</evidence>
<feature type="active site" description="Proton acceptor" evidence="12">
    <location>
        <position position="251"/>
    </location>
</feature>
<dbReference type="PROSITE" id="PS00584">
    <property type="entry name" value="PFKB_KINASES_2"/>
    <property type="match status" value="1"/>
</dbReference>
<evidence type="ECO:0000313" key="14">
    <source>
        <dbReference type="EMBL" id="QNM14943.1"/>
    </source>
</evidence>
<keyword evidence="5 12" id="KW-0479">Metal-binding</keyword>
<evidence type="ECO:0000256" key="11">
    <source>
        <dbReference type="ARBA" id="ARBA00023277"/>
    </source>
</evidence>
<evidence type="ECO:0000256" key="8">
    <source>
        <dbReference type="ARBA" id="ARBA00022840"/>
    </source>
</evidence>
<dbReference type="GO" id="GO:0046872">
    <property type="term" value="F:metal ion binding"/>
    <property type="evidence" value="ECO:0007669"/>
    <property type="project" value="UniProtKB-KW"/>
</dbReference>
<feature type="binding site" evidence="12">
    <location>
        <position position="245"/>
    </location>
    <ligand>
        <name>K(+)</name>
        <dbReference type="ChEBI" id="CHEBI:29103"/>
    </ligand>
</feature>
<evidence type="ECO:0000256" key="5">
    <source>
        <dbReference type="ARBA" id="ARBA00022723"/>
    </source>
</evidence>
<dbReference type="RefSeq" id="WP_187422788.1">
    <property type="nucleotide sequence ID" value="NZ_CP060637.1"/>
</dbReference>
<dbReference type="KEGG" id="fho:H9Q81_08330"/>
<evidence type="ECO:0000256" key="12">
    <source>
        <dbReference type="HAMAP-Rule" id="MF_01987"/>
    </source>
</evidence>
<dbReference type="InterPro" id="IPR011611">
    <property type="entry name" value="PfkB_dom"/>
</dbReference>
<feature type="binding site" evidence="12">
    <location>
        <begin position="39"/>
        <end position="43"/>
    </location>
    <ligand>
        <name>substrate</name>
    </ligand>
</feature>
<dbReference type="GO" id="GO:0004747">
    <property type="term" value="F:ribokinase activity"/>
    <property type="evidence" value="ECO:0007669"/>
    <property type="project" value="UniProtKB-UniRule"/>
</dbReference>
<dbReference type="GO" id="GO:0005524">
    <property type="term" value="F:ATP binding"/>
    <property type="evidence" value="ECO:0007669"/>
    <property type="project" value="UniProtKB-UniRule"/>
</dbReference>
<feature type="binding site" evidence="12">
    <location>
        <position position="282"/>
    </location>
    <ligand>
        <name>K(+)</name>
        <dbReference type="ChEBI" id="CHEBI:29103"/>
    </ligand>
</feature>
<dbReference type="PANTHER" id="PTHR10584">
    <property type="entry name" value="SUGAR KINASE"/>
    <property type="match status" value="1"/>
</dbReference>
<gene>
    <name evidence="12 14" type="primary">rbsK</name>
    <name evidence="14" type="ORF">H9Q81_08330</name>
</gene>
<keyword evidence="10 12" id="KW-0630">Potassium</keyword>
<dbReference type="CDD" id="cd01174">
    <property type="entry name" value="ribokinase"/>
    <property type="match status" value="1"/>
</dbReference>
<dbReference type="EMBL" id="CP060637">
    <property type="protein sequence ID" value="QNM14943.1"/>
    <property type="molecule type" value="Genomic_DNA"/>
</dbReference>
<comment type="subunit">
    <text evidence="12">Homodimer.</text>
</comment>
<dbReference type="GO" id="GO:0019303">
    <property type="term" value="P:D-ribose catabolic process"/>
    <property type="evidence" value="ECO:0007669"/>
    <property type="project" value="UniProtKB-UniRule"/>
</dbReference>
<dbReference type="Proteomes" id="UP000515913">
    <property type="component" value="Chromosome"/>
</dbReference>
<keyword evidence="4 12" id="KW-0808">Transferase</keyword>
<evidence type="ECO:0000256" key="3">
    <source>
        <dbReference type="ARBA" id="ARBA00016943"/>
    </source>
</evidence>
<keyword evidence="7 12" id="KW-0418">Kinase</keyword>
<accession>A0A7G9GVW1</accession>
<dbReference type="InterPro" id="IPR011877">
    <property type="entry name" value="Ribokinase"/>
</dbReference>
<comment type="pathway">
    <text evidence="12">Carbohydrate metabolism; D-ribose degradation; D-ribose 5-phosphate from beta-D-ribopyranose: step 2/2.</text>
</comment>
<feature type="binding site" evidence="12">
    <location>
        <begin position="11"/>
        <end position="13"/>
    </location>
    <ligand>
        <name>substrate</name>
    </ligand>
</feature>
<dbReference type="NCBIfam" id="TIGR02152">
    <property type="entry name" value="D_ribokin_bact"/>
    <property type="match status" value="1"/>
</dbReference>
<evidence type="ECO:0000256" key="2">
    <source>
        <dbReference type="ARBA" id="ARBA00012035"/>
    </source>
</evidence>
<keyword evidence="11 12" id="KW-0119">Carbohydrate metabolism</keyword>
<dbReference type="GO" id="GO:0005829">
    <property type="term" value="C:cytosol"/>
    <property type="evidence" value="ECO:0007669"/>
    <property type="project" value="TreeGrafter"/>
</dbReference>
<feature type="binding site" evidence="12">
    <location>
        <begin position="250"/>
        <end position="251"/>
    </location>
    <ligand>
        <name>ATP</name>
        <dbReference type="ChEBI" id="CHEBI:30616"/>
    </ligand>
</feature>
<feature type="binding site" evidence="12">
    <location>
        <position position="247"/>
    </location>
    <ligand>
        <name>K(+)</name>
        <dbReference type="ChEBI" id="CHEBI:29103"/>
    </ligand>
</feature>
<evidence type="ECO:0000256" key="4">
    <source>
        <dbReference type="ARBA" id="ARBA00022679"/>
    </source>
</evidence>
<comment type="caution">
    <text evidence="12">Lacks conserved residue(s) required for the propagation of feature annotation.</text>
</comment>
<feature type="binding site" evidence="12">
    <location>
        <position position="183"/>
    </location>
    <ligand>
        <name>ATP</name>
        <dbReference type="ChEBI" id="CHEBI:30616"/>
    </ligand>
</feature>
<evidence type="ECO:0000256" key="9">
    <source>
        <dbReference type="ARBA" id="ARBA00022842"/>
    </source>
</evidence>
<keyword evidence="12" id="KW-0963">Cytoplasm</keyword>
<comment type="similarity">
    <text evidence="1">Belongs to the carbohydrate kinase pfkB family.</text>
</comment>
<feature type="binding site" evidence="12">
    <location>
        <position position="139"/>
    </location>
    <ligand>
        <name>substrate</name>
    </ligand>
</feature>
<comment type="catalytic activity">
    <reaction evidence="12">
        <text>D-ribose + ATP = D-ribose 5-phosphate + ADP + H(+)</text>
        <dbReference type="Rhea" id="RHEA:13697"/>
        <dbReference type="ChEBI" id="CHEBI:15378"/>
        <dbReference type="ChEBI" id="CHEBI:30616"/>
        <dbReference type="ChEBI" id="CHEBI:47013"/>
        <dbReference type="ChEBI" id="CHEBI:78346"/>
        <dbReference type="ChEBI" id="CHEBI:456216"/>
        <dbReference type="EC" id="2.7.1.15"/>
    </reaction>
</comment>
<keyword evidence="15" id="KW-1185">Reference proteome</keyword>
<proteinExistence type="inferred from homology"/>
<evidence type="ECO:0000256" key="7">
    <source>
        <dbReference type="ARBA" id="ARBA00022777"/>
    </source>
</evidence>